<evidence type="ECO:0000313" key="17">
    <source>
        <dbReference type="Proteomes" id="UP000273443"/>
    </source>
</evidence>
<dbReference type="EMBL" id="CP033237">
    <property type="protein sequence ID" value="AZF74355.1"/>
    <property type="molecule type" value="Genomic_DNA"/>
</dbReference>
<evidence type="ECO:0000313" key="1">
    <source>
        <dbReference type="EMBL" id="AKA74651.1"/>
    </source>
</evidence>
<dbReference type="EMBL" id="CP033240">
    <property type="protein sequence ID" value="AZF82188.1"/>
    <property type="molecule type" value="Genomic_DNA"/>
</dbReference>
<dbReference type="EMBL" id="CP033236">
    <property type="protein sequence ID" value="AZF71735.1"/>
    <property type="molecule type" value="Genomic_DNA"/>
</dbReference>
<evidence type="ECO:0000313" key="13">
    <source>
        <dbReference type="Proteomes" id="UP000033106"/>
    </source>
</evidence>
<evidence type="ECO:0008006" key="21">
    <source>
        <dbReference type="Google" id="ProtNLM"/>
    </source>
</evidence>
<evidence type="ECO:0000313" key="18">
    <source>
        <dbReference type="Proteomes" id="UP000275843"/>
    </source>
</evidence>
<accession>A0A0E3KA72</accession>
<evidence type="ECO:0000313" key="10">
    <source>
        <dbReference type="EMBL" id="AZF84773.1"/>
    </source>
</evidence>
<evidence type="ECO:0000313" key="7">
    <source>
        <dbReference type="EMBL" id="AZF76978.1"/>
    </source>
</evidence>
<reference evidence="11 12" key="1">
    <citation type="journal article" date="2015" name="Genome Announc.">
        <title>Complete Genome Sequence of Sulfolobus solfataricus Strain 98/2 and Evolved Derivatives.</title>
        <authorList>
            <person name="McCarthy S."/>
            <person name="Gradnigo J."/>
            <person name="Johnson T."/>
            <person name="Payne S."/>
            <person name="Lipzen A."/>
            <person name="Martin J."/>
            <person name="Schackwitz W."/>
            <person name="Moriyama E."/>
            <person name="Blum P."/>
        </authorList>
    </citation>
    <scope>NUCLEOTIDE SEQUENCE [LARGE SCALE GENOMIC DNA]</scope>
    <source>
        <strain evidence="11">98/2 SULC</strain>
        <strain evidence="1">SARC-B</strain>
        <strain evidence="2">SARC-C</strain>
        <strain evidence="3 13">SULA</strain>
        <strain evidence="12">SULB</strain>
    </source>
</reference>
<dbReference type="EMBL" id="CP011055">
    <property type="protein sequence ID" value="AKA74651.1"/>
    <property type="molecule type" value="Genomic_DNA"/>
</dbReference>
<evidence type="ECO:0000313" key="20">
    <source>
        <dbReference type="Proteomes" id="UP000282269"/>
    </source>
</evidence>
<dbReference type="AlphaFoldDB" id="A0A0E3KA72"/>
<gene>
    <name evidence="3" type="ORF">SULA_2521</name>
    <name evidence="1" type="ORF">SULB_2524</name>
    <name evidence="2" type="ORF">SULC_2519</name>
    <name evidence="4" type="ORF">SULG_12795</name>
    <name evidence="5" type="ORF">SULH_12795</name>
    <name evidence="6" type="ORF">SULI_12795</name>
    <name evidence="7" type="ORF">SULM_12785</name>
    <name evidence="8" type="ORF">SULN_12775</name>
    <name evidence="9" type="ORF">SULO_12795</name>
    <name evidence="10" type="ORF">SULZ_12770</name>
</gene>
<evidence type="ECO:0000313" key="11">
    <source>
        <dbReference type="Proteomes" id="UP000033057"/>
    </source>
</evidence>
<dbReference type="KEGG" id="ssof:SULC_2519"/>
<reference evidence="2" key="3">
    <citation type="submission" date="2018-10" db="EMBL/GenBank/DDBJ databases">
        <authorList>
            <person name="McCarthy S."/>
            <person name="Gradnigo J."/>
            <person name="Johnson T."/>
            <person name="Payne S."/>
            <person name="Lipzen A."/>
            <person name="Schackwitz W."/>
            <person name="Martin J."/>
            <person name="Moriyama E."/>
            <person name="Blum P."/>
        </authorList>
    </citation>
    <scope>NUCLEOTIDE SEQUENCE</scope>
    <source>
        <strain evidence="1">SARC-B</strain>
        <strain evidence="2">SARC-C</strain>
        <strain evidence="3">SULA</strain>
    </source>
</reference>
<protein>
    <recommendedName>
        <fullName evidence="21">Clan AA aspartic protease</fullName>
    </recommendedName>
</protein>
<evidence type="ECO:0000313" key="8">
    <source>
        <dbReference type="EMBL" id="AZF79583.1"/>
    </source>
</evidence>
<sequence>MIICKGENKFQTYFKVDTGFIGADVAIPANIAGELSLSPSNVEKYSTPVGSTNLYKGDDALLCLGGKSYKISYVIHYSKFPLISINFLKNISEVMIVDFINNSVVIILK</sequence>
<dbReference type="KEGG" id="ssoa:SULA_2521"/>
<evidence type="ECO:0000313" key="6">
    <source>
        <dbReference type="EMBL" id="AZF74355.1"/>
    </source>
</evidence>
<dbReference type="Proteomes" id="UP000282269">
    <property type="component" value="Chromosome"/>
</dbReference>
<dbReference type="GeneID" id="44130473"/>
<dbReference type="Proteomes" id="UP000267993">
    <property type="component" value="Chromosome"/>
</dbReference>
<dbReference type="EMBL" id="CP033238">
    <property type="protein sequence ID" value="AZF76978.1"/>
    <property type="molecule type" value="Genomic_DNA"/>
</dbReference>
<organism evidence="2 11">
    <name type="scientific">Saccharolobus solfataricus</name>
    <name type="common">Sulfolobus solfataricus</name>
    <dbReference type="NCBI Taxonomy" id="2287"/>
    <lineage>
        <taxon>Archaea</taxon>
        <taxon>Thermoproteota</taxon>
        <taxon>Thermoprotei</taxon>
        <taxon>Sulfolobales</taxon>
        <taxon>Sulfolobaceae</taxon>
        <taxon>Saccharolobus</taxon>
    </lineage>
</organism>
<dbReference type="EMBL" id="CP011057">
    <property type="protein sequence ID" value="AKA80036.1"/>
    <property type="molecule type" value="Genomic_DNA"/>
</dbReference>
<evidence type="ECO:0000313" key="2">
    <source>
        <dbReference type="EMBL" id="AKA77345.1"/>
    </source>
</evidence>
<reference evidence="14 15" key="2">
    <citation type="journal article" date="2018" name="Proc. Natl. Acad. Sci. U.S.A.">
        <title>Nonmutational mechanism of inheritance in the Archaeon Sulfolobus solfataricus.</title>
        <authorList>
            <person name="Payne S."/>
            <person name="McCarthy S."/>
            <person name="Johnson T."/>
            <person name="North E."/>
            <person name="Blum P."/>
        </authorList>
    </citation>
    <scope>NUCLEOTIDE SEQUENCE [LARGE SCALE GENOMIC DNA]</scope>
    <source>
        <strain evidence="5 14">SARC-H</strain>
        <strain evidence="6 18">SARC-I</strain>
        <strain evidence="8 19">SARC-N</strain>
        <strain evidence="9 20">SARC-O</strain>
        <strain evidence="10 15">SUL120</strain>
        <strain evidence="4 16">SULG</strain>
        <strain evidence="7 17">SULM</strain>
    </source>
</reference>
<dbReference type="EMBL" id="CP011056">
    <property type="protein sequence ID" value="AKA77345.1"/>
    <property type="molecule type" value="Genomic_DNA"/>
</dbReference>
<dbReference type="KEGG" id="ssol:SULB_2524"/>
<evidence type="ECO:0000313" key="12">
    <source>
        <dbReference type="Proteomes" id="UP000033085"/>
    </source>
</evidence>
<dbReference type="Proteomes" id="UP000273194">
    <property type="component" value="Chromosome"/>
</dbReference>
<dbReference type="Proteomes" id="UP000269431">
    <property type="component" value="Chromosome"/>
</dbReference>
<dbReference type="EMBL" id="CP033239">
    <property type="protein sequence ID" value="AZF79583.1"/>
    <property type="molecule type" value="Genomic_DNA"/>
</dbReference>
<evidence type="ECO:0000313" key="3">
    <source>
        <dbReference type="EMBL" id="AKA80036.1"/>
    </source>
</evidence>
<evidence type="ECO:0000313" key="15">
    <source>
        <dbReference type="Proteomes" id="UP000269431"/>
    </source>
</evidence>
<evidence type="ECO:0000313" key="19">
    <source>
        <dbReference type="Proteomes" id="UP000278715"/>
    </source>
</evidence>
<dbReference type="Proteomes" id="UP000033057">
    <property type="component" value="Chromosome"/>
</dbReference>
<name>A0A0E3KA72_SACSO</name>
<evidence type="ECO:0000313" key="16">
    <source>
        <dbReference type="Proteomes" id="UP000273194"/>
    </source>
</evidence>
<dbReference type="RefSeq" id="WP_009989708.1">
    <property type="nucleotide sequence ID" value="NZ_CP011055.2"/>
</dbReference>
<dbReference type="Proteomes" id="UP000278715">
    <property type="component" value="Chromosome"/>
</dbReference>
<dbReference type="Proteomes" id="UP000275843">
    <property type="component" value="Chromosome"/>
</dbReference>
<evidence type="ECO:0000313" key="14">
    <source>
        <dbReference type="Proteomes" id="UP000267993"/>
    </source>
</evidence>
<dbReference type="Proteomes" id="UP000033106">
    <property type="component" value="Chromosome"/>
</dbReference>
<dbReference type="PATRIC" id="fig|2287.6.peg.2679"/>
<evidence type="ECO:0000313" key="9">
    <source>
        <dbReference type="EMBL" id="AZF82188.1"/>
    </source>
</evidence>
<dbReference type="EMBL" id="CP033241">
    <property type="protein sequence ID" value="AZF84773.1"/>
    <property type="molecule type" value="Genomic_DNA"/>
</dbReference>
<proteinExistence type="predicted"/>
<dbReference type="Proteomes" id="UP000033085">
    <property type="component" value="Chromosome"/>
</dbReference>
<evidence type="ECO:0000313" key="5">
    <source>
        <dbReference type="EMBL" id="AZF71735.1"/>
    </source>
</evidence>
<evidence type="ECO:0000313" key="4">
    <source>
        <dbReference type="EMBL" id="AZF69115.1"/>
    </source>
</evidence>
<dbReference type="Proteomes" id="UP000273443">
    <property type="component" value="Chromosome"/>
</dbReference>
<dbReference type="EMBL" id="CP033235">
    <property type="protein sequence ID" value="AZF69115.1"/>
    <property type="molecule type" value="Genomic_DNA"/>
</dbReference>